<dbReference type="EMBL" id="JBHULD010000025">
    <property type="protein sequence ID" value="MFD2557049.1"/>
    <property type="molecule type" value="Genomic_DNA"/>
</dbReference>
<dbReference type="InterPro" id="IPR041881">
    <property type="entry name" value="PqqD_sf"/>
</dbReference>
<accession>A0ABW5L8E5</accession>
<name>A0ABW5L8E5_9SPHI</name>
<organism evidence="1 2">
    <name type="scientific">Sphingobacterium tabacisoli</name>
    <dbReference type="NCBI Taxonomy" id="2044855"/>
    <lineage>
        <taxon>Bacteria</taxon>
        <taxon>Pseudomonadati</taxon>
        <taxon>Bacteroidota</taxon>
        <taxon>Sphingobacteriia</taxon>
        <taxon>Sphingobacteriales</taxon>
        <taxon>Sphingobacteriaceae</taxon>
        <taxon>Sphingobacterium</taxon>
    </lineage>
</organism>
<comment type="caution">
    <text evidence="1">The sequence shown here is derived from an EMBL/GenBank/DDBJ whole genome shotgun (WGS) entry which is preliminary data.</text>
</comment>
<dbReference type="Proteomes" id="UP001597440">
    <property type="component" value="Unassembled WGS sequence"/>
</dbReference>
<evidence type="ECO:0000313" key="2">
    <source>
        <dbReference type="Proteomes" id="UP001597440"/>
    </source>
</evidence>
<sequence length="89" mass="10012">MKLRKDLILREIGNHYVVVDPGQEMVDMSTVFTLNTTSAFLWKELEGKEVTVELITDLLCAHYEVSRETAGKDAEAIFTAFCKNGLMAN</sequence>
<dbReference type="RefSeq" id="WP_210354573.1">
    <property type="nucleotide sequence ID" value="NZ_JAEQMU010000002.1"/>
</dbReference>
<gene>
    <name evidence="1" type="ORF">ACFSQW_21845</name>
</gene>
<dbReference type="InterPro" id="IPR008792">
    <property type="entry name" value="PQQD"/>
</dbReference>
<proteinExistence type="predicted"/>
<evidence type="ECO:0000313" key="1">
    <source>
        <dbReference type="EMBL" id="MFD2557049.1"/>
    </source>
</evidence>
<keyword evidence="2" id="KW-1185">Reference proteome</keyword>
<reference evidence="2" key="1">
    <citation type="journal article" date="2019" name="Int. J. Syst. Evol. Microbiol.">
        <title>The Global Catalogue of Microorganisms (GCM) 10K type strain sequencing project: providing services to taxonomists for standard genome sequencing and annotation.</title>
        <authorList>
            <consortium name="The Broad Institute Genomics Platform"/>
            <consortium name="The Broad Institute Genome Sequencing Center for Infectious Disease"/>
            <person name="Wu L."/>
            <person name="Ma J."/>
        </authorList>
    </citation>
    <scope>NUCLEOTIDE SEQUENCE [LARGE SCALE GENOMIC DNA]</scope>
    <source>
        <strain evidence="2">KCTC 52298</strain>
    </source>
</reference>
<dbReference type="Gene3D" id="1.10.10.1150">
    <property type="entry name" value="Coenzyme PQQ synthesis protein D (PqqD)"/>
    <property type="match status" value="1"/>
</dbReference>
<dbReference type="Pfam" id="PF05402">
    <property type="entry name" value="PqqD"/>
    <property type="match status" value="1"/>
</dbReference>
<protein>
    <submittedName>
        <fullName evidence="1">PqqD family protein</fullName>
    </submittedName>
</protein>